<dbReference type="InterPro" id="IPR009081">
    <property type="entry name" value="PP-bd_ACP"/>
</dbReference>
<proteinExistence type="predicted"/>
<dbReference type="HOGENOM" id="CLU_108696_16_4_0"/>
<gene>
    <name evidence="2" type="ordered locus">Acid_7388</name>
</gene>
<dbReference type="InParanoid" id="Q01PX3"/>
<feature type="domain" description="Carrier" evidence="1">
    <location>
        <begin position="1"/>
        <end position="77"/>
    </location>
</feature>
<dbReference type="OrthoDB" id="2623888at2"/>
<evidence type="ECO:0000259" key="1">
    <source>
        <dbReference type="PROSITE" id="PS50075"/>
    </source>
</evidence>
<dbReference type="SUPFAM" id="SSF47336">
    <property type="entry name" value="ACP-like"/>
    <property type="match status" value="1"/>
</dbReference>
<accession>Q01PX3</accession>
<dbReference type="InterPro" id="IPR036736">
    <property type="entry name" value="ACP-like_sf"/>
</dbReference>
<dbReference type="PROSITE" id="PS50075">
    <property type="entry name" value="CARRIER"/>
    <property type="match status" value="1"/>
</dbReference>
<dbReference type="Pfam" id="PF00550">
    <property type="entry name" value="PP-binding"/>
    <property type="match status" value="1"/>
</dbReference>
<dbReference type="Gene3D" id="1.10.1200.10">
    <property type="entry name" value="ACP-like"/>
    <property type="match status" value="1"/>
</dbReference>
<protein>
    <recommendedName>
        <fullName evidence="1">Carrier domain-containing protein</fullName>
    </recommendedName>
</protein>
<dbReference type="STRING" id="234267.Acid_7388"/>
<sequence length="77" mass="8595">MTDQDRIVEVLRQFAGKAIAPSPEDSLFESGLLDSFALADFVGGLEREFSIRVPDSDLTPRKFDTVARIEAYVQSRC</sequence>
<evidence type="ECO:0000313" key="2">
    <source>
        <dbReference type="EMBL" id="ABJ88297.1"/>
    </source>
</evidence>
<reference evidence="2" key="1">
    <citation type="submission" date="2006-10" db="EMBL/GenBank/DDBJ databases">
        <title>Complete sequence of Solibacter usitatus Ellin6076.</title>
        <authorList>
            <consortium name="US DOE Joint Genome Institute"/>
            <person name="Copeland A."/>
            <person name="Lucas S."/>
            <person name="Lapidus A."/>
            <person name="Barry K."/>
            <person name="Detter J.C."/>
            <person name="Glavina del Rio T."/>
            <person name="Hammon N."/>
            <person name="Israni S."/>
            <person name="Dalin E."/>
            <person name="Tice H."/>
            <person name="Pitluck S."/>
            <person name="Thompson L.S."/>
            <person name="Brettin T."/>
            <person name="Bruce D."/>
            <person name="Han C."/>
            <person name="Tapia R."/>
            <person name="Gilna P."/>
            <person name="Schmutz J."/>
            <person name="Larimer F."/>
            <person name="Land M."/>
            <person name="Hauser L."/>
            <person name="Kyrpides N."/>
            <person name="Mikhailova N."/>
            <person name="Janssen P.H."/>
            <person name="Kuske C.R."/>
            <person name="Richardson P."/>
        </authorList>
    </citation>
    <scope>NUCLEOTIDE SEQUENCE</scope>
    <source>
        <strain evidence="2">Ellin6076</strain>
    </source>
</reference>
<dbReference type="eggNOG" id="COG0236">
    <property type="taxonomic scope" value="Bacteria"/>
</dbReference>
<organism evidence="2">
    <name type="scientific">Solibacter usitatus (strain Ellin6076)</name>
    <dbReference type="NCBI Taxonomy" id="234267"/>
    <lineage>
        <taxon>Bacteria</taxon>
        <taxon>Pseudomonadati</taxon>
        <taxon>Acidobacteriota</taxon>
        <taxon>Terriglobia</taxon>
        <taxon>Bryobacterales</taxon>
        <taxon>Solibacteraceae</taxon>
        <taxon>Candidatus Solibacter</taxon>
    </lineage>
</organism>
<dbReference type="EMBL" id="CP000473">
    <property type="protein sequence ID" value="ABJ88297.1"/>
    <property type="molecule type" value="Genomic_DNA"/>
</dbReference>
<name>Q01PX3_SOLUE</name>
<dbReference type="KEGG" id="sus:Acid_7388"/>
<dbReference type="AlphaFoldDB" id="Q01PX3"/>